<dbReference type="RefSeq" id="WP_087359163.1">
    <property type="nucleotide sequence ID" value="NZ_NFLJ01000034.1"/>
</dbReference>
<proteinExistence type="predicted"/>
<name>A0A1Y4STJ5_9FIRM</name>
<organism evidence="1 2">
    <name type="scientific">Massilimicrobiota timonensis</name>
    <dbReference type="NCBI Taxonomy" id="1776392"/>
    <lineage>
        <taxon>Bacteria</taxon>
        <taxon>Bacillati</taxon>
        <taxon>Bacillota</taxon>
        <taxon>Erysipelotrichia</taxon>
        <taxon>Erysipelotrichales</taxon>
        <taxon>Erysipelotrichaceae</taxon>
        <taxon>Massilimicrobiota</taxon>
    </lineage>
</organism>
<dbReference type="EMBL" id="NFLJ01000034">
    <property type="protein sequence ID" value="OUQ33245.1"/>
    <property type="molecule type" value="Genomic_DNA"/>
</dbReference>
<keyword evidence="2" id="KW-1185">Reference proteome</keyword>
<dbReference type="Proteomes" id="UP000195305">
    <property type="component" value="Unassembled WGS sequence"/>
</dbReference>
<accession>A0A1Y4STJ5</accession>
<sequence>MNEKIKLLISNENISIEFIDLVLKRLETLGYECAEGDEFLTAFSIQKIENTIKNECNVTEIPDGLKYIAVDMICGEILLNKKQTNSLGDNFSIDSALKSIKLGDTTVQLDDESDESKLNVLINHLINYGTDEFICYRKLKW</sequence>
<comment type="caution">
    <text evidence="1">The sequence shown here is derived from an EMBL/GenBank/DDBJ whole genome shotgun (WGS) entry which is preliminary data.</text>
</comment>
<gene>
    <name evidence="1" type="ORF">B5E75_10930</name>
</gene>
<dbReference type="OrthoDB" id="2611623at2"/>
<protein>
    <submittedName>
        <fullName evidence="1">Uncharacterized protein</fullName>
    </submittedName>
</protein>
<evidence type="ECO:0000313" key="1">
    <source>
        <dbReference type="EMBL" id="OUQ33245.1"/>
    </source>
</evidence>
<reference evidence="1 2" key="1">
    <citation type="journal article" date="2018" name="BMC Genomics">
        <title>Whole genome sequencing and function prediction of 133 gut anaerobes isolated from chicken caecum in pure cultures.</title>
        <authorList>
            <person name="Medvecky M."/>
            <person name="Cejkova D."/>
            <person name="Polansky O."/>
            <person name="Karasova D."/>
            <person name="Kubasova T."/>
            <person name="Cizek A."/>
            <person name="Rychlik I."/>
        </authorList>
    </citation>
    <scope>NUCLEOTIDE SEQUENCE [LARGE SCALE GENOMIC DNA]</scope>
    <source>
        <strain evidence="1 2">An13</strain>
    </source>
</reference>
<dbReference type="AlphaFoldDB" id="A0A1Y4STJ5"/>
<evidence type="ECO:0000313" key="2">
    <source>
        <dbReference type="Proteomes" id="UP000195305"/>
    </source>
</evidence>